<feature type="compositionally biased region" description="Basic and acidic residues" evidence="1">
    <location>
        <begin position="505"/>
        <end position="520"/>
    </location>
</feature>
<reference evidence="2 3" key="1">
    <citation type="journal article" date="2024" name="Nat. Commun.">
        <title>Phylogenomics reveals the evolutionary origins of lichenization in chlorophyte algae.</title>
        <authorList>
            <person name="Puginier C."/>
            <person name="Libourel C."/>
            <person name="Otte J."/>
            <person name="Skaloud P."/>
            <person name="Haon M."/>
            <person name="Grisel S."/>
            <person name="Petersen M."/>
            <person name="Berrin J.G."/>
            <person name="Delaux P.M."/>
            <person name="Dal Grande F."/>
            <person name="Keller J."/>
        </authorList>
    </citation>
    <scope>NUCLEOTIDE SEQUENCE [LARGE SCALE GENOMIC DNA]</scope>
    <source>
        <strain evidence="2 3">SAG 2523</strain>
    </source>
</reference>
<feature type="region of interest" description="Disordered" evidence="1">
    <location>
        <begin position="438"/>
        <end position="464"/>
    </location>
</feature>
<evidence type="ECO:0000256" key="1">
    <source>
        <dbReference type="SAM" id="MobiDB-lite"/>
    </source>
</evidence>
<feature type="compositionally biased region" description="Polar residues" evidence="1">
    <location>
        <begin position="74"/>
        <end position="91"/>
    </location>
</feature>
<organism evidence="2 3">
    <name type="scientific">Apatococcus fuscideae</name>
    <dbReference type="NCBI Taxonomy" id="2026836"/>
    <lineage>
        <taxon>Eukaryota</taxon>
        <taxon>Viridiplantae</taxon>
        <taxon>Chlorophyta</taxon>
        <taxon>core chlorophytes</taxon>
        <taxon>Trebouxiophyceae</taxon>
        <taxon>Chlorellales</taxon>
        <taxon>Chlorellaceae</taxon>
        <taxon>Apatococcus</taxon>
    </lineage>
</organism>
<feature type="region of interest" description="Disordered" evidence="1">
    <location>
        <begin position="35"/>
        <end position="57"/>
    </location>
</feature>
<feature type="region of interest" description="Disordered" evidence="1">
    <location>
        <begin position="299"/>
        <end position="402"/>
    </location>
</feature>
<feature type="region of interest" description="Disordered" evidence="1">
    <location>
        <begin position="74"/>
        <end position="272"/>
    </location>
</feature>
<dbReference type="Proteomes" id="UP001485043">
    <property type="component" value="Unassembled WGS sequence"/>
</dbReference>
<dbReference type="EMBL" id="JALJOV010001121">
    <property type="protein sequence ID" value="KAK9853913.1"/>
    <property type="molecule type" value="Genomic_DNA"/>
</dbReference>
<name>A0AAW1SQZ5_9CHLO</name>
<feature type="compositionally biased region" description="Low complexity" evidence="1">
    <location>
        <begin position="323"/>
        <end position="333"/>
    </location>
</feature>
<comment type="caution">
    <text evidence="2">The sequence shown here is derived from an EMBL/GenBank/DDBJ whole genome shotgun (WGS) entry which is preliminary data.</text>
</comment>
<protein>
    <submittedName>
        <fullName evidence="2">Uncharacterized protein</fullName>
    </submittedName>
</protein>
<feature type="compositionally biased region" description="Low complexity" evidence="1">
    <location>
        <begin position="212"/>
        <end position="229"/>
    </location>
</feature>
<feature type="region of interest" description="Disordered" evidence="1">
    <location>
        <begin position="544"/>
        <end position="569"/>
    </location>
</feature>
<dbReference type="AlphaFoldDB" id="A0AAW1SQZ5"/>
<feature type="compositionally biased region" description="Low complexity" evidence="1">
    <location>
        <begin position="357"/>
        <end position="368"/>
    </location>
</feature>
<evidence type="ECO:0000313" key="2">
    <source>
        <dbReference type="EMBL" id="KAK9853913.1"/>
    </source>
</evidence>
<proteinExistence type="predicted"/>
<gene>
    <name evidence="2" type="ORF">WJX84_000645</name>
</gene>
<feature type="compositionally biased region" description="Polar residues" evidence="1">
    <location>
        <begin position="240"/>
        <end position="255"/>
    </location>
</feature>
<feature type="region of interest" description="Disordered" evidence="1">
    <location>
        <begin position="487"/>
        <end position="532"/>
    </location>
</feature>
<accession>A0AAW1SQZ5</accession>
<evidence type="ECO:0000313" key="3">
    <source>
        <dbReference type="Proteomes" id="UP001485043"/>
    </source>
</evidence>
<feature type="compositionally biased region" description="Low complexity" evidence="1">
    <location>
        <begin position="376"/>
        <end position="402"/>
    </location>
</feature>
<keyword evidence="3" id="KW-1185">Reference proteome</keyword>
<sequence length="569" mass="58544">MSPGVSGRMLPILPMRPAGRHEQDPYLMRLLQAKGTMGGRPPARTSRPAVSDGSKPAASLEAFRRIVGNMPRINQQQRQSDSQEAPEQMLSSPFRGPQPSMARVPEETAPLPAQPHATQLMHPERPSSQPHPQGPLGGTPSGGMPPTALPGIARGPAGAQSTYPGTHGYQGHVGGSFRGAEPLPKGLSVPPAGGLVGMPPSVGFNERSQPTAAAHQQPLQPGAPGLQAPYWPQFVPPVLNDTNKTSANYTSSSGIAQPAGNAPPHSAAAPEGFLDHPAAEAALRAMHLQQILRGFHSSSNWPPLSHKQQDVGGVPLPTERDPPQQLQQQGGPLKNPLELTAPSWGGHYPAAAPSVDPPSTATPAGAPAVQPPPRTSAGPAAAESSLAASSHAAGSQAPMNIPTAAPATAPAVAGKPVPAGDGWGLLGHRDPAALQLPTIDGTRPASNGAATPGGHSPTRGAAPGGARIWAAVPLGWALPLIPWQRGTHSTTDEPWGGSHTPVQDTQDKPANERVGAEGHKSGSGAACEAKRWWQDPNQVFGPAAVPEALAQQSGTPPHAQPHCDVHPRE</sequence>